<dbReference type="PRINTS" id="PR00359">
    <property type="entry name" value="BP450"/>
</dbReference>
<evidence type="ECO:0000256" key="4">
    <source>
        <dbReference type="ARBA" id="ARBA00023002"/>
    </source>
</evidence>
<feature type="region of interest" description="Disordered" evidence="8">
    <location>
        <begin position="438"/>
        <end position="476"/>
    </location>
</feature>
<keyword evidence="5 7" id="KW-0408">Iron</keyword>
<comment type="similarity">
    <text evidence="1 7">Belongs to the cytochrome P450 family.</text>
</comment>
<evidence type="ECO:0000256" key="6">
    <source>
        <dbReference type="ARBA" id="ARBA00023033"/>
    </source>
</evidence>
<dbReference type="Gene3D" id="1.10.630.10">
    <property type="entry name" value="Cytochrome P450"/>
    <property type="match status" value="1"/>
</dbReference>
<organism evidence="9 10">
    <name type="scientific">Actinomadura graeca</name>
    <dbReference type="NCBI Taxonomy" id="2750812"/>
    <lineage>
        <taxon>Bacteria</taxon>
        <taxon>Bacillati</taxon>
        <taxon>Actinomycetota</taxon>
        <taxon>Actinomycetes</taxon>
        <taxon>Streptosporangiales</taxon>
        <taxon>Thermomonosporaceae</taxon>
        <taxon>Actinomadura</taxon>
    </lineage>
</organism>
<evidence type="ECO:0000256" key="3">
    <source>
        <dbReference type="ARBA" id="ARBA00022723"/>
    </source>
</evidence>
<keyword evidence="10" id="KW-1185">Reference proteome</keyword>
<dbReference type="RefSeq" id="WP_231333396.1">
    <property type="nucleotide sequence ID" value="NZ_CP059572.1"/>
</dbReference>
<dbReference type="PROSITE" id="PS00086">
    <property type="entry name" value="CYTOCHROME_P450"/>
    <property type="match status" value="1"/>
</dbReference>
<dbReference type="Pfam" id="PF00067">
    <property type="entry name" value="p450"/>
    <property type="match status" value="1"/>
</dbReference>
<evidence type="ECO:0000256" key="5">
    <source>
        <dbReference type="ARBA" id="ARBA00023004"/>
    </source>
</evidence>
<dbReference type="InterPro" id="IPR050196">
    <property type="entry name" value="Cytochrome_P450_Monoox"/>
</dbReference>
<proteinExistence type="inferred from homology"/>
<dbReference type="InterPro" id="IPR036396">
    <property type="entry name" value="Cyt_P450_sf"/>
</dbReference>
<keyword evidence="2 7" id="KW-0349">Heme</keyword>
<keyword evidence="6 7" id="KW-0503">Monooxygenase</keyword>
<evidence type="ECO:0000313" key="9">
    <source>
        <dbReference type="EMBL" id="QXJ20332.1"/>
    </source>
</evidence>
<evidence type="ECO:0000256" key="1">
    <source>
        <dbReference type="ARBA" id="ARBA00010617"/>
    </source>
</evidence>
<gene>
    <name evidence="9" type="ORF">AGRA3207_001026</name>
</gene>
<dbReference type="CDD" id="cd11049">
    <property type="entry name" value="CYP170A1-like"/>
    <property type="match status" value="1"/>
</dbReference>
<dbReference type="InterPro" id="IPR001128">
    <property type="entry name" value="Cyt_P450"/>
</dbReference>
<evidence type="ECO:0000256" key="7">
    <source>
        <dbReference type="RuleBase" id="RU000461"/>
    </source>
</evidence>
<accession>A0ABX8QRE5</accession>
<dbReference type="PRINTS" id="PR00385">
    <property type="entry name" value="P450"/>
</dbReference>
<dbReference type="Proteomes" id="UP001049518">
    <property type="component" value="Chromosome"/>
</dbReference>
<name>A0ABX8QRE5_9ACTN</name>
<evidence type="ECO:0000313" key="10">
    <source>
        <dbReference type="Proteomes" id="UP001049518"/>
    </source>
</evidence>
<dbReference type="InterPro" id="IPR017972">
    <property type="entry name" value="Cyt_P450_CS"/>
</dbReference>
<keyword evidence="4 7" id="KW-0560">Oxidoreductase</keyword>
<feature type="compositionally biased region" description="Low complexity" evidence="8">
    <location>
        <begin position="451"/>
        <end position="466"/>
    </location>
</feature>
<reference evidence="9" key="1">
    <citation type="submission" date="2020-07" db="EMBL/GenBank/DDBJ databases">
        <authorList>
            <person name="Tarantini F.S."/>
            <person name="Hong K.W."/>
            <person name="Chan K.G."/>
        </authorList>
    </citation>
    <scope>NUCLEOTIDE SEQUENCE</scope>
    <source>
        <strain evidence="9">32-07</strain>
    </source>
</reference>
<evidence type="ECO:0000256" key="8">
    <source>
        <dbReference type="SAM" id="MobiDB-lite"/>
    </source>
</evidence>
<dbReference type="InterPro" id="IPR002397">
    <property type="entry name" value="Cyt_P450_B"/>
</dbReference>
<keyword evidence="3 7" id="KW-0479">Metal-binding</keyword>
<sequence length="476" mass="52710">MPVPTVPCAPGRLPLLGHGPRLVRDPVGLLQSLRGEGPVVRFHVGRRPVHVVNAPDLLRRMLVTDAGAFVRGLAYDRARPFLGDGLATADGDAHLRRRRLMLPSFHRARLLGYTGVMRAQADALAGSWRDGQRVAMDEALHRTSAAGALRALFRTDLDDAAVAEIDDCVTVFLREIPLRAVLPRFAERLPTPGNRRFARAAARLRRIVDGMIEERRGAPGTRDDLLSLLMDARDEDTGAGMTPRALRDEVMTILAGGSETVPSTLSWLYHELGRNPAVQARLQAELDTVLDGRPVEFADLHELSYTRRLIDETLRLHSVAWMMSRRARTDVDLGGYRIPAGAELLFSPTTLHRDPDLYPDPLRFDPDRWLTPPPREYFIPFGAGPRKCVGDHFSYIQMAVIVATVSARWSVAPVEGSRVRERASGALRPDHLPMTVTRRRRDGYGRPHGTSPRAAAYARASSAPASTVEQETRYGV</sequence>
<evidence type="ECO:0000256" key="2">
    <source>
        <dbReference type="ARBA" id="ARBA00022617"/>
    </source>
</evidence>
<dbReference type="PANTHER" id="PTHR24291">
    <property type="entry name" value="CYTOCHROME P450 FAMILY 4"/>
    <property type="match status" value="1"/>
</dbReference>
<dbReference type="SUPFAM" id="SSF48264">
    <property type="entry name" value="Cytochrome P450"/>
    <property type="match status" value="1"/>
</dbReference>
<dbReference type="PANTHER" id="PTHR24291:SF50">
    <property type="entry name" value="BIFUNCTIONAL ALBAFLAVENONE MONOOXYGENASE_TERPENE SYNTHASE"/>
    <property type="match status" value="1"/>
</dbReference>
<protein>
    <submittedName>
        <fullName evidence="9">Cytochrome P450</fullName>
    </submittedName>
</protein>
<dbReference type="EMBL" id="CP059572">
    <property type="protein sequence ID" value="QXJ20332.1"/>
    <property type="molecule type" value="Genomic_DNA"/>
</dbReference>